<dbReference type="GeneID" id="126912737"/>
<sequence length="175" mass="19927">MADSRHVTICALAAVVALCFKLSLAEEYDVHYIDNDIILKKFPPTCHYSDGKYDRNLIPDTEWPFYIRNGTKKIQYVVPVNMDLHNGPIHAQYGCVNLPRVSKSKVKRVSFQISHMMATVTVELKNNAPDDTQVLIQLFNKKQTGLVDNNDSDNDSHNDDNLDAINSASEFLRWE</sequence>
<proteinExistence type="predicted"/>
<evidence type="ECO:0000313" key="2">
    <source>
        <dbReference type="Proteomes" id="UP000829999"/>
    </source>
</evidence>
<evidence type="ECO:0000313" key="3">
    <source>
        <dbReference type="RefSeq" id="XP_050562387.1"/>
    </source>
</evidence>
<gene>
    <name evidence="3" type="primary">LOC126912737</name>
</gene>
<keyword evidence="1" id="KW-0732">Signal</keyword>
<accession>A0A9R0EAJ2</accession>
<dbReference type="Proteomes" id="UP000829999">
    <property type="component" value="Chromosome 29"/>
</dbReference>
<dbReference type="AlphaFoldDB" id="A0A9R0EAJ2"/>
<feature type="chain" id="PRO_5040347504" evidence="1">
    <location>
        <begin position="26"/>
        <end position="175"/>
    </location>
</feature>
<name>A0A9R0EAJ2_SPOFR</name>
<protein>
    <submittedName>
        <fullName evidence="3">Uncharacterized protein LOC126912737</fullName>
    </submittedName>
</protein>
<keyword evidence="2" id="KW-1185">Reference proteome</keyword>
<dbReference type="RefSeq" id="XP_050562387.1">
    <property type="nucleotide sequence ID" value="XM_050706430.1"/>
</dbReference>
<evidence type="ECO:0000256" key="1">
    <source>
        <dbReference type="SAM" id="SignalP"/>
    </source>
</evidence>
<reference evidence="3" key="1">
    <citation type="submission" date="2025-08" db="UniProtKB">
        <authorList>
            <consortium name="RefSeq"/>
        </authorList>
    </citation>
    <scope>IDENTIFICATION</scope>
    <source>
        <tissue evidence="3">Whole larval tissue</tissue>
    </source>
</reference>
<dbReference type="OrthoDB" id="10457226at2759"/>
<feature type="signal peptide" evidence="1">
    <location>
        <begin position="1"/>
        <end position="25"/>
    </location>
</feature>
<organism evidence="2 3">
    <name type="scientific">Spodoptera frugiperda</name>
    <name type="common">Fall armyworm</name>
    <dbReference type="NCBI Taxonomy" id="7108"/>
    <lineage>
        <taxon>Eukaryota</taxon>
        <taxon>Metazoa</taxon>
        <taxon>Ecdysozoa</taxon>
        <taxon>Arthropoda</taxon>
        <taxon>Hexapoda</taxon>
        <taxon>Insecta</taxon>
        <taxon>Pterygota</taxon>
        <taxon>Neoptera</taxon>
        <taxon>Endopterygota</taxon>
        <taxon>Lepidoptera</taxon>
        <taxon>Glossata</taxon>
        <taxon>Ditrysia</taxon>
        <taxon>Noctuoidea</taxon>
        <taxon>Noctuidae</taxon>
        <taxon>Amphipyrinae</taxon>
        <taxon>Spodoptera</taxon>
    </lineage>
</organism>